<reference evidence="2" key="1">
    <citation type="submission" date="2021-01" db="EMBL/GenBank/DDBJ databases">
        <title>Novel species in genus Nocardioides.</title>
        <authorList>
            <person name="Zhang G."/>
        </authorList>
    </citation>
    <scope>NUCLEOTIDE SEQUENCE</scope>
    <source>
        <strain evidence="2">Zg-536</strain>
    </source>
</reference>
<protein>
    <submittedName>
        <fullName evidence="2">Uncharacterized protein</fullName>
    </submittedName>
</protein>
<organism evidence="2 3">
    <name type="scientific">Nocardioides faecalis</name>
    <dbReference type="NCBI Taxonomy" id="2803858"/>
    <lineage>
        <taxon>Bacteria</taxon>
        <taxon>Bacillati</taxon>
        <taxon>Actinomycetota</taxon>
        <taxon>Actinomycetes</taxon>
        <taxon>Propionibacteriales</taxon>
        <taxon>Nocardioidaceae</taxon>
        <taxon>Nocardioides</taxon>
    </lineage>
</organism>
<keyword evidence="1" id="KW-0472">Membrane</keyword>
<keyword evidence="1" id="KW-1133">Transmembrane helix</keyword>
<dbReference type="AlphaFoldDB" id="A0A938Y8P8"/>
<feature type="transmembrane region" description="Helical" evidence="1">
    <location>
        <begin position="31"/>
        <end position="48"/>
    </location>
</feature>
<keyword evidence="3" id="KW-1185">Reference proteome</keyword>
<dbReference type="Proteomes" id="UP000663791">
    <property type="component" value="Unassembled WGS sequence"/>
</dbReference>
<dbReference type="RefSeq" id="WP_205292562.1">
    <property type="nucleotide sequence ID" value="NZ_CP074406.1"/>
</dbReference>
<feature type="transmembrane region" description="Helical" evidence="1">
    <location>
        <begin position="77"/>
        <end position="95"/>
    </location>
</feature>
<keyword evidence="1" id="KW-0812">Transmembrane</keyword>
<comment type="caution">
    <text evidence="2">The sequence shown here is derived from an EMBL/GenBank/DDBJ whole genome shotgun (WGS) entry which is preliminary data.</text>
</comment>
<proteinExistence type="predicted"/>
<accession>A0A938Y8P8</accession>
<name>A0A938Y8P8_9ACTN</name>
<dbReference type="EMBL" id="JAERTX010000015">
    <property type="protein sequence ID" value="MBM9461242.1"/>
    <property type="molecule type" value="Genomic_DNA"/>
</dbReference>
<evidence type="ECO:0000256" key="1">
    <source>
        <dbReference type="SAM" id="Phobius"/>
    </source>
</evidence>
<evidence type="ECO:0000313" key="3">
    <source>
        <dbReference type="Proteomes" id="UP000663791"/>
    </source>
</evidence>
<sequence>MAVQGLTLVLLSVLELASVSSARLGLGLSTAGFLAAYGVLLLAAGWGLRQRLSWTRGPVLLTQLISLGLAWNVREHAVLAIALLVTALVVLAGMLHRDTIEALER</sequence>
<evidence type="ECO:0000313" key="2">
    <source>
        <dbReference type="EMBL" id="MBM9461242.1"/>
    </source>
</evidence>
<gene>
    <name evidence="2" type="ORF">JK386_15170</name>
</gene>